<accession>A0ABV1NQE9</accession>
<dbReference type="PANTHER" id="PTHR30383">
    <property type="entry name" value="THIOESTERASE 1/PROTEASE 1/LYSOPHOSPHOLIPASE L1"/>
    <property type="match status" value="1"/>
</dbReference>
<evidence type="ECO:0000313" key="1">
    <source>
        <dbReference type="EMBL" id="MEQ7155859.1"/>
    </source>
</evidence>
<comment type="caution">
    <text evidence="1">The sequence shown here is derived from an EMBL/GenBank/DDBJ whole genome shotgun (WGS) entry which is preliminary data.</text>
</comment>
<protein>
    <submittedName>
        <fullName evidence="1">DUF459 domain-containing protein</fullName>
    </submittedName>
</protein>
<dbReference type="Pfam" id="PF04311">
    <property type="entry name" value="DUF459"/>
    <property type="match status" value="1"/>
</dbReference>
<dbReference type="PANTHER" id="PTHR30383:SF24">
    <property type="entry name" value="THIOESTERASE 1_PROTEASE 1_LYSOPHOSPHOLIPASE L1"/>
    <property type="match status" value="1"/>
</dbReference>
<keyword evidence="2" id="KW-1185">Reference proteome</keyword>
<dbReference type="EMBL" id="JBEGDD010000009">
    <property type="protein sequence ID" value="MEQ7155859.1"/>
    <property type="molecule type" value="Genomic_DNA"/>
</dbReference>
<reference evidence="1 2" key="1">
    <citation type="submission" date="2024-06" db="EMBL/GenBank/DDBJ databases">
        <title>Brevundimonas sp. C11.</title>
        <authorList>
            <person name="Maltman C."/>
        </authorList>
    </citation>
    <scope>NUCLEOTIDE SEQUENCE [LARGE SCALE GENOMIC DNA]</scope>
    <source>
        <strain evidence="1 2">C11</strain>
    </source>
</reference>
<dbReference type="Proteomes" id="UP001445732">
    <property type="component" value="Unassembled WGS sequence"/>
</dbReference>
<dbReference type="SUPFAM" id="SSF52266">
    <property type="entry name" value="SGNH hydrolase"/>
    <property type="match status" value="1"/>
</dbReference>
<dbReference type="RefSeq" id="WP_349685012.1">
    <property type="nucleotide sequence ID" value="NZ_JBEGDD010000009.1"/>
</dbReference>
<sequence length="299" mass="31915">MRAGVNAVTAALVVGLLGGLALTPDGRAWLRRPTLMLGDSANASASPPVVTRAAVPADPVVAPVVAPPTNPLRNKAAQGRLRIGVFGDSMADGLWTALYRDMRDHPGVTVTKFSEVSTGLSRYDYVDIQAKTQRQIAEEPIDAAVILFGTNDAQGISLDGVIHDFGTDGWKAAYARRIDDLVAMLRGQGIAVYWVGLPEMKRVGFDGRMDLINGVVSERMEALGVPFIETETLTRDAAGEYDAYLPETGTGRRRLMRASDGIHMTMAGYIRIAEPVAARLKRDAGLETPTEATAEPAGA</sequence>
<dbReference type="InterPro" id="IPR036514">
    <property type="entry name" value="SGNH_hydro_sf"/>
</dbReference>
<name>A0ABV1NQE9_9CAUL</name>
<dbReference type="Gene3D" id="3.40.50.1110">
    <property type="entry name" value="SGNH hydrolase"/>
    <property type="match status" value="1"/>
</dbReference>
<dbReference type="InterPro" id="IPR051532">
    <property type="entry name" value="Ester_Hydrolysis_Enzymes"/>
</dbReference>
<proteinExistence type="predicted"/>
<dbReference type="InterPro" id="IPR007407">
    <property type="entry name" value="DUF459"/>
</dbReference>
<evidence type="ECO:0000313" key="2">
    <source>
        <dbReference type="Proteomes" id="UP001445732"/>
    </source>
</evidence>
<organism evidence="1 2">
    <name type="scientific">Brevundimonas aurifodinae</name>
    <dbReference type="NCBI Taxonomy" id="1508312"/>
    <lineage>
        <taxon>Bacteria</taxon>
        <taxon>Pseudomonadati</taxon>
        <taxon>Pseudomonadota</taxon>
        <taxon>Alphaproteobacteria</taxon>
        <taxon>Caulobacterales</taxon>
        <taxon>Caulobacteraceae</taxon>
        <taxon>Brevundimonas</taxon>
    </lineage>
</organism>
<gene>
    <name evidence="1" type="ORF">ABN401_11615</name>
</gene>